<feature type="transmembrane region" description="Helical" evidence="1">
    <location>
        <begin position="51"/>
        <end position="68"/>
    </location>
</feature>
<feature type="transmembrane region" description="Helical" evidence="1">
    <location>
        <begin position="290"/>
        <end position="310"/>
    </location>
</feature>
<dbReference type="OrthoDB" id="9770600at2"/>
<feature type="transmembrane region" description="Helical" evidence="1">
    <location>
        <begin position="74"/>
        <end position="92"/>
    </location>
</feature>
<evidence type="ECO:0000313" key="3">
    <source>
        <dbReference type="Proteomes" id="UP000186308"/>
    </source>
</evidence>
<comment type="caution">
    <text evidence="2">The sequence shown here is derived from an EMBL/GenBank/DDBJ whole genome shotgun (WGS) entry which is preliminary data.</text>
</comment>
<name>A0A8G2CNT2_ACIRU</name>
<evidence type="ECO:0000313" key="2">
    <source>
        <dbReference type="EMBL" id="SIR49535.1"/>
    </source>
</evidence>
<protein>
    <submittedName>
        <fullName evidence="2">Uncharacterized protein</fullName>
    </submittedName>
</protein>
<reference evidence="2 3" key="1">
    <citation type="submission" date="2017-01" db="EMBL/GenBank/DDBJ databases">
        <authorList>
            <person name="Varghese N."/>
            <person name="Submissions S."/>
        </authorList>
    </citation>
    <scope>NUCLEOTIDE SEQUENCE [LARGE SCALE GENOMIC DNA]</scope>
    <source>
        <strain evidence="2 3">ATCC 35905</strain>
    </source>
</reference>
<feature type="transmembrane region" description="Helical" evidence="1">
    <location>
        <begin position="104"/>
        <end position="126"/>
    </location>
</feature>
<dbReference type="RefSeq" id="WP_029314002.1">
    <property type="nucleotide sequence ID" value="NZ_FTNE01000040.1"/>
</dbReference>
<accession>A0A8G2CNT2</accession>
<feature type="transmembrane region" description="Helical" evidence="1">
    <location>
        <begin position="200"/>
        <end position="218"/>
    </location>
</feature>
<feature type="transmembrane region" description="Helical" evidence="1">
    <location>
        <begin position="146"/>
        <end position="163"/>
    </location>
</feature>
<feature type="transmembrane region" description="Helical" evidence="1">
    <location>
        <begin position="316"/>
        <end position="334"/>
    </location>
</feature>
<evidence type="ECO:0000256" key="1">
    <source>
        <dbReference type="SAM" id="Phobius"/>
    </source>
</evidence>
<keyword evidence="3" id="KW-1185">Reference proteome</keyword>
<dbReference type="EMBL" id="FTNE01000040">
    <property type="protein sequence ID" value="SIR49535.1"/>
    <property type="molecule type" value="Genomic_DNA"/>
</dbReference>
<dbReference type="Proteomes" id="UP000186308">
    <property type="component" value="Unassembled WGS sequence"/>
</dbReference>
<gene>
    <name evidence="2" type="ORF">SAMN05421828_1407</name>
</gene>
<feature type="transmembrane region" description="Helical" evidence="1">
    <location>
        <begin position="230"/>
        <end position="247"/>
    </location>
</feature>
<feature type="transmembrane region" description="Helical" evidence="1">
    <location>
        <begin position="267"/>
        <end position="285"/>
    </location>
</feature>
<keyword evidence="1" id="KW-1133">Transmembrane helix</keyword>
<keyword evidence="1" id="KW-0812">Transmembrane</keyword>
<keyword evidence="1" id="KW-0472">Membrane</keyword>
<proteinExistence type="predicted"/>
<organism evidence="2 3">
    <name type="scientific">Acidiphilium rubrum</name>
    <dbReference type="NCBI Taxonomy" id="526"/>
    <lineage>
        <taxon>Bacteria</taxon>
        <taxon>Pseudomonadati</taxon>
        <taxon>Pseudomonadota</taxon>
        <taxon>Alphaproteobacteria</taxon>
        <taxon>Acetobacterales</taxon>
        <taxon>Acidocellaceae</taxon>
        <taxon>Acidiphilium</taxon>
    </lineage>
</organism>
<sequence length="362" mass="38949">MYTDSDLTDAVQAGVLTPQTAADFRAFIAHTRAPASADEEQFRLLTGFNDIFVSIATILVLVGVGFVGDRIASATGTGLADAATAWVLALYFTARRRMALPSIVLLFGFLLGLAYAVFGLVGAQFPWWLVFHQQALLPSPRSMPEFVVFAAAAVVTLGAWLHWRRFKVPITIACTTATTLFAAATLVIILIPGADKFPDTLTLIAGLATFAYAMRWDLSDPTRTTYRADVAFWLHLLAAPLIVQPIFDALHLMIGGVVEPPTAALEHGAIAVVLYLILIIVSLAIDRRAFLASALIYVVAALNEIFHASGVVSSNLAVIGLAIGAALLFLSAFWSQSRAQTLRALQILHVPKILLDSLPQPR</sequence>
<dbReference type="AlphaFoldDB" id="A0A8G2CNT2"/>
<feature type="transmembrane region" description="Helical" evidence="1">
    <location>
        <begin position="170"/>
        <end position="194"/>
    </location>
</feature>